<feature type="chain" id="PRO_5043482301" description="DUF4397 domain-containing protein" evidence="1">
    <location>
        <begin position="19"/>
        <end position="284"/>
    </location>
</feature>
<keyword evidence="3" id="KW-1185">Reference proteome</keyword>
<protein>
    <recommendedName>
        <fullName evidence="4">DUF4397 domain-containing protein</fullName>
    </recommendedName>
</protein>
<evidence type="ECO:0000256" key="1">
    <source>
        <dbReference type="SAM" id="SignalP"/>
    </source>
</evidence>
<sequence length="284" mass="31943">MRKILVIFLWALAPMLFSCNEQEGLRQAIQMNLPHDVPSVVIPGQLIYFNVYPSSPDQQQALGRLGRVEVYKDGNILYSSLPRTGYNRLGFKFSYVIQPEDLGKRLVFKFNGVLDNNVMASADLGVQVIDSYDKIGFFQQDSDFNDRVRGTTRADAVLLVNGIKQVAADESDLTIYYRSNSLGNYGGFASPLPFQLSSVRTTRFFNIPNDRKGSLNFDGPQALVKSISELTEGINDGHTLVDFEYANGQWFFYSSRNSNAGIIRVNYLHNRALGFTVYGLYIKP</sequence>
<dbReference type="Proteomes" id="UP001348817">
    <property type="component" value="Chromosome"/>
</dbReference>
<organism evidence="2 3">
    <name type="scientific">Fulvitalea axinellae</name>
    <dbReference type="NCBI Taxonomy" id="1182444"/>
    <lineage>
        <taxon>Bacteria</taxon>
        <taxon>Pseudomonadati</taxon>
        <taxon>Bacteroidota</taxon>
        <taxon>Cytophagia</taxon>
        <taxon>Cytophagales</taxon>
        <taxon>Persicobacteraceae</taxon>
        <taxon>Fulvitalea</taxon>
    </lineage>
</organism>
<name>A0AAU9CTA7_9BACT</name>
<keyword evidence="1" id="KW-0732">Signal</keyword>
<dbReference type="AlphaFoldDB" id="A0AAU9CTA7"/>
<dbReference type="PROSITE" id="PS51257">
    <property type="entry name" value="PROKAR_LIPOPROTEIN"/>
    <property type="match status" value="1"/>
</dbReference>
<dbReference type="RefSeq" id="WP_338392737.1">
    <property type="nucleotide sequence ID" value="NZ_AP025314.1"/>
</dbReference>
<accession>A0AAU9CTA7</accession>
<reference evidence="2 3" key="1">
    <citation type="submission" date="2021-12" db="EMBL/GenBank/DDBJ databases">
        <title>Genome sequencing of bacteria with rrn-lacking chromosome and rrn-plasmid.</title>
        <authorList>
            <person name="Anda M."/>
            <person name="Iwasaki W."/>
        </authorList>
    </citation>
    <scope>NUCLEOTIDE SEQUENCE [LARGE SCALE GENOMIC DNA]</scope>
    <source>
        <strain evidence="2 3">DSM 100852</strain>
    </source>
</reference>
<dbReference type="EMBL" id="AP025314">
    <property type="protein sequence ID" value="BDD11232.1"/>
    <property type="molecule type" value="Genomic_DNA"/>
</dbReference>
<feature type="signal peptide" evidence="1">
    <location>
        <begin position="1"/>
        <end position="18"/>
    </location>
</feature>
<evidence type="ECO:0000313" key="3">
    <source>
        <dbReference type="Proteomes" id="UP001348817"/>
    </source>
</evidence>
<dbReference type="KEGG" id="fax:FUAX_36640"/>
<evidence type="ECO:0008006" key="4">
    <source>
        <dbReference type="Google" id="ProtNLM"/>
    </source>
</evidence>
<evidence type="ECO:0000313" key="2">
    <source>
        <dbReference type="EMBL" id="BDD11232.1"/>
    </source>
</evidence>
<proteinExistence type="predicted"/>
<gene>
    <name evidence="2" type="ORF">FUAX_36640</name>
</gene>